<proteinExistence type="predicted"/>
<keyword evidence="1" id="KW-0732">Signal</keyword>
<protein>
    <recommendedName>
        <fullName evidence="4">DUF3887 domain-containing protein</fullName>
    </recommendedName>
</protein>
<feature type="signal peptide" evidence="1">
    <location>
        <begin position="1"/>
        <end position="19"/>
    </location>
</feature>
<dbReference type="EMBL" id="FOZV01000001">
    <property type="protein sequence ID" value="SFS34634.1"/>
    <property type="molecule type" value="Genomic_DNA"/>
</dbReference>
<dbReference type="STRING" id="871741.SAMN05192570_0793"/>
<dbReference type="Proteomes" id="UP000198788">
    <property type="component" value="Unassembled WGS sequence"/>
</dbReference>
<name>A0A1I6P348_9CAUL</name>
<evidence type="ECO:0008006" key="4">
    <source>
        <dbReference type="Google" id="ProtNLM"/>
    </source>
</evidence>
<evidence type="ECO:0000313" key="2">
    <source>
        <dbReference type="EMBL" id="SFS34634.1"/>
    </source>
</evidence>
<evidence type="ECO:0000256" key="1">
    <source>
        <dbReference type="SAM" id="SignalP"/>
    </source>
</evidence>
<dbReference type="RefSeq" id="WP_092306952.1">
    <property type="nucleotide sequence ID" value="NZ_FOZV01000001.1"/>
</dbReference>
<feature type="chain" id="PRO_5011665313" description="DUF3887 domain-containing protein" evidence="1">
    <location>
        <begin position="20"/>
        <end position="145"/>
    </location>
</feature>
<evidence type="ECO:0000313" key="3">
    <source>
        <dbReference type="Proteomes" id="UP000198788"/>
    </source>
</evidence>
<dbReference type="AlphaFoldDB" id="A0A1I6P348"/>
<reference evidence="3" key="1">
    <citation type="submission" date="2016-10" db="EMBL/GenBank/DDBJ databases">
        <authorList>
            <person name="Varghese N."/>
            <person name="Submissions S."/>
        </authorList>
    </citation>
    <scope>NUCLEOTIDE SEQUENCE [LARGE SCALE GENOMIC DNA]</scope>
    <source>
        <strain evidence="3">CGMCC 1.10683</strain>
    </source>
</reference>
<accession>A0A1I6P348</accession>
<organism evidence="2 3">
    <name type="scientific">Brevundimonas viscosa</name>
    <dbReference type="NCBI Taxonomy" id="871741"/>
    <lineage>
        <taxon>Bacteria</taxon>
        <taxon>Pseudomonadati</taxon>
        <taxon>Pseudomonadota</taxon>
        <taxon>Alphaproteobacteria</taxon>
        <taxon>Caulobacterales</taxon>
        <taxon>Caulobacteraceae</taxon>
        <taxon>Brevundimonas</taxon>
    </lineage>
</organism>
<keyword evidence="3" id="KW-1185">Reference proteome</keyword>
<sequence>MKPLLIAAVLAVLPAAAQAQVAAGTVPDPFARQGQAAEAEPAPPAAREPLRAAAEPTLRTIIASAQAGAMDYSAMTEDLASKVREQEAQVTPLIQSFGALQSVEFVGSQNGADLFAVTFAEAATQWVIGFNEDGKVAALLFRPAE</sequence>
<dbReference type="OrthoDB" id="7205924at2"/>
<gene>
    <name evidence="2" type="ORF">SAMN05192570_0793</name>
</gene>